<gene>
    <name evidence="7" type="ORF">FBQ74_12200</name>
</gene>
<dbReference type="GO" id="GO:0005524">
    <property type="term" value="F:ATP binding"/>
    <property type="evidence" value="ECO:0007669"/>
    <property type="project" value="UniProtKB-KW"/>
</dbReference>
<dbReference type="EMBL" id="CP039852">
    <property type="protein sequence ID" value="QCZ94184.1"/>
    <property type="molecule type" value="Genomic_DNA"/>
</dbReference>
<dbReference type="Gene3D" id="3.40.50.300">
    <property type="entry name" value="P-loop containing nucleotide triphosphate hydrolases"/>
    <property type="match status" value="1"/>
</dbReference>
<dbReference type="PANTHER" id="PTHR10925:SF5">
    <property type="entry name" value="RNA CYTIDINE ACETYLTRANSFERASE"/>
    <property type="match status" value="1"/>
</dbReference>
<protein>
    <submittedName>
        <fullName evidence="7">tRNA(Met) cytidine acetyltransferase</fullName>
    </submittedName>
</protein>
<dbReference type="Pfam" id="PF05127">
    <property type="entry name" value="NAT10_TcmA_helicase"/>
    <property type="match status" value="1"/>
</dbReference>
<proteinExistence type="predicted"/>
<evidence type="ECO:0000256" key="2">
    <source>
        <dbReference type="ARBA" id="ARBA00022694"/>
    </source>
</evidence>
<dbReference type="PROSITE" id="PS51186">
    <property type="entry name" value="GNAT"/>
    <property type="match status" value="1"/>
</dbReference>
<keyword evidence="5" id="KW-0012">Acyltransferase</keyword>
<dbReference type="GO" id="GO:1990883">
    <property type="term" value="F:18S rRNA cytidine N-acetyltransferase activity"/>
    <property type="evidence" value="ECO:0007669"/>
    <property type="project" value="TreeGrafter"/>
</dbReference>
<dbReference type="Gene3D" id="3.40.50.11040">
    <property type="match status" value="1"/>
</dbReference>
<dbReference type="InterPro" id="IPR016181">
    <property type="entry name" value="Acyl_CoA_acyltransferase"/>
</dbReference>
<dbReference type="GO" id="GO:0008033">
    <property type="term" value="P:tRNA processing"/>
    <property type="evidence" value="ECO:0007669"/>
    <property type="project" value="UniProtKB-KW"/>
</dbReference>
<evidence type="ECO:0000256" key="5">
    <source>
        <dbReference type="ARBA" id="ARBA00023315"/>
    </source>
</evidence>
<dbReference type="InterPro" id="IPR000182">
    <property type="entry name" value="GNAT_dom"/>
</dbReference>
<feature type="domain" description="N-acetyltransferase" evidence="6">
    <location>
        <begin position="387"/>
        <end position="568"/>
    </location>
</feature>
<dbReference type="SUPFAM" id="SSF55729">
    <property type="entry name" value="Acyl-CoA N-acyltransferases (Nat)"/>
    <property type="match status" value="1"/>
</dbReference>
<dbReference type="Proteomes" id="UP000304912">
    <property type="component" value="Chromosome"/>
</dbReference>
<dbReference type="Gene3D" id="3.40.630.30">
    <property type="match status" value="1"/>
</dbReference>
<evidence type="ECO:0000313" key="7">
    <source>
        <dbReference type="EMBL" id="QCZ94184.1"/>
    </source>
</evidence>
<evidence type="ECO:0000256" key="3">
    <source>
        <dbReference type="ARBA" id="ARBA00022741"/>
    </source>
</evidence>
<evidence type="ECO:0000256" key="1">
    <source>
        <dbReference type="ARBA" id="ARBA00022679"/>
    </source>
</evidence>
<dbReference type="AlphaFoldDB" id="A0A5B7YET5"/>
<dbReference type="Pfam" id="PF13718">
    <property type="entry name" value="GNAT_acetyltr_2"/>
    <property type="match status" value="1"/>
</dbReference>
<accession>A0A5B7YET5</accession>
<reference evidence="7 8" key="1">
    <citation type="submission" date="2019-04" db="EMBL/GenBank/DDBJ databases">
        <title>Salinimonas iocasae sp. nov., a halophilic bacterium isolated from the outer tube casing of tubeworms in Okinawa Trough.</title>
        <authorList>
            <person name="Zhang H."/>
            <person name="Wang H."/>
            <person name="Li C."/>
        </authorList>
    </citation>
    <scope>NUCLEOTIDE SEQUENCE [LARGE SCALE GENOMIC DNA]</scope>
    <source>
        <strain evidence="7 8">KX18D6</strain>
    </source>
</reference>
<dbReference type="KEGG" id="salk:FBQ74_12200"/>
<dbReference type="SUPFAM" id="SSF52540">
    <property type="entry name" value="P-loop containing nucleoside triphosphate hydrolases"/>
    <property type="match status" value="1"/>
</dbReference>
<dbReference type="Pfam" id="PF08351">
    <property type="entry name" value="TmcA_N"/>
    <property type="match status" value="1"/>
</dbReference>
<dbReference type="GO" id="GO:0000049">
    <property type="term" value="F:tRNA binding"/>
    <property type="evidence" value="ECO:0007669"/>
    <property type="project" value="TreeGrafter"/>
</dbReference>
<dbReference type="OrthoDB" id="5578851at2"/>
<keyword evidence="3" id="KW-0547">Nucleotide-binding</keyword>
<sequence>MAFKNLIEWLSVPLRADAANYHRQLMLFETKDAAQSIEALADALSSELSCAVLSDEAHFCATANAHPFVLSDYKKVLGQEFDIGIYNALCGLRPSAILALAGTLRFGGRLIILCPSLEEWPFHTGVTQPHYLSHGYAINESLFTRLIIEKFDRNCTVAICSKDKSVERLPIKYVTTSQRCYSDSENYLTVSQQRVMDDYLSSLDTDKSLYALTAPRGRGKSALLGTIAAALINRSLKILLVSSRAHSQTVFYRHLANALSCKIHDAREFVEWLAPDNPRAYNNDADIMLIDEAASLPLPVLISLTARNSRCFVTTTTFGFEGSGLGFIHKFLLPLKASGQLRHLTLTEPVRWAANDPLESVLDKSLLFTDVQDEPEVFTGPITFSHLTAQQIDPGILSRLYHLLSDSHYQTSPDDLMRLTDAPDVSFMLAFQGKLLVGAAVINHEGGNRLSSLSESIAQGNRRVKGHLSAQSIALLTVDADLAHRSYWRINRIAVRDDYRRNGIASSMLSHIQTEARKIQIDWLTSSYASDPEIDNFWKNADFELIRRGKKPDKASGQISNLIVKPVSTFAKEKQNQLTNMYHFDTAESIEEMKRIVNHFALGTIIDSRIKAYINGHRSRELTGNAFIYFITTNAGLLTENSLSYQFVINKRCIKDLILLNKLTGKKAFERKLLEETKTVFRTSNKE</sequence>
<keyword evidence="1 7" id="KW-0808">Transferase</keyword>
<evidence type="ECO:0000259" key="6">
    <source>
        <dbReference type="PROSITE" id="PS51186"/>
    </source>
</evidence>
<dbReference type="InterPro" id="IPR027417">
    <property type="entry name" value="P-loop_NTPase"/>
</dbReference>
<dbReference type="GO" id="GO:1904812">
    <property type="term" value="P:rRNA acetylation involved in maturation of SSU-rRNA"/>
    <property type="evidence" value="ECO:0007669"/>
    <property type="project" value="TreeGrafter"/>
</dbReference>
<organism evidence="7 8">
    <name type="scientific">Salinimonas iocasae</name>
    <dbReference type="NCBI Taxonomy" id="2572577"/>
    <lineage>
        <taxon>Bacteria</taxon>
        <taxon>Pseudomonadati</taxon>
        <taxon>Pseudomonadota</taxon>
        <taxon>Gammaproteobacteria</taxon>
        <taxon>Alteromonadales</taxon>
        <taxon>Alteromonadaceae</taxon>
        <taxon>Alteromonas/Salinimonas group</taxon>
        <taxon>Salinimonas</taxon>
    </lineage>
</organism>
<keyword evidence="8" id="KW-1185">Reference proteome</keyword>
<dbReference type="RefSeq" id="WP_139756925.1">
    <property type="nucleotide sequence ID" value="NZ_CP039852.1"/>
</dbReference>
<dbReference type="CDD" id="cd04301">
    <property type="entry name" value="NAT_SF"/>
    <property type="match status" value="1"/>
</dbReference>
<evidence type="ECO:0000313" key="8">
    <source>
        <dbReference type="Proteomes" id="UP000304912"/>
    </source>
</evidence>
<dbReference type="InterPro" id="IPR007807">
    <property type="entry name" value="TcmA/NAT10_helicase"/>
</dbReference>
<dbReference type="PANTHER" id="PTHR10925">
    <property type="entry name" value="N-ACETYLTRANSFERASE 10"/>
    <property type="match status" value="1"/>
</dbReference>
<name>A0A5B7YET5_9ALTE</name>
<dbReference type="InterPro" id="IPR013562">
    <property type="entry name" value="TmcA/NAT10_N"/>
</dbReference>
<keyword evidence="4" id="KW-0067">ATP-binding</keyword>
<dbReference type="InterPro" id="IPR032672">
    <property type="entry name" value="TmcA/NAT10/Kre33"/>
</dbReference>
<keyword evidence="2" id="KW-0819">tRNA processing</keyword>
<evidence type="ECO:0000256" key="4">
    <source>
        <dbReference type="ARBA" id="ARBA00022840"/>
    </source>
</evidence>